<keyword evidence="6 11" id="KW-0067">ATP-binding</keyword>
<evidence type="ECO:0000256" key="4">
    <source>
        <dbReference type="ARBA" id="ARBA00022692"/>
    </source>
</evidence>
<keyword evidence="5 11" id="KW-0547">Nucleotide-binding</keyword>
<dbReference type="EMBL" id="BJOV01000002">
    <property type="protein sequence ID" value="GEE00056.1"/>
    <property type="molecule type" value="Genomic_DNA"/>
</dbReference>
<dbReference type="HAMAP" id="MF_00276">
    <property type="entry name" value="KdpC"/>
    <property type="match status" value="1"/>
</dbReference>
<gene>
    <name evidence="11 13" type="primary">kdpC</name>
    <name evidence="13" type="ORF">nbrc107696_05020</name>
</gene>
<reference evidence="14" key="1">
    <citation type="submission" date="2019-06" db="EMBL/GenBank/DDBJ databases">
        <title>Gordonia isolated from sludge of a wastewater treatment plant.</title>
        <authorList>
            <person name="Tamura T."/>
            <person name="Aoyama K."/>
            <person name="Kang Y."/>
            <person name="Saito S."/>
            <person name="Akiyama N."/>
            <person name="Yazawa K."/>
            <person name="Gonoi T."/>
            <person name="Mikami Y."/>
        </authorList>
    </citation>
    <scope>NUCLEOTIDE SEQUENCE [LARGE SCALE GENOMIC DNA]</scope>
    <source>
        <strain evidence="14">NBRC 107696</strain>
    </source>
</reference>
<evidence type="ECO:0000256" key="3">
    <source>
        <dbReference type="ARBA" id="ARBA00022538"/>
    </source>
</evidence>
<keyword evidence="4 11" id="KW-0812">Transmembrane</keyword>
<keyword evidence="7 11" id="KW-0630">Potassium</keyword>
<evidence type="ECO:0000256" key="12">
    <source>
        <dbReference type="SAM" id="MobiDB-lite"/>
    </source>
</evidence>
<evidence type="ECO:0000256" key="6">
    <source>
        <dbReference type="ARBA" id="ARBA00022840"/>
    </source>
</evidence>
<evidence type="ECO:0000313" key="14">
    <source>
        <dbReference type="Proteomes" id="UP000444960"/>
    </source>
</evidence>
<dbReference type="PANTHER" id="PTHR30042:SF2">
    <property type="entry name" value="POTASSIUM-TRANSPORTING ATPASE KDPC SUBUNIT"/>
    <property type="match status" value="1"/>
</dbReference>
<evidence type="ECO:0000256" key="11">
    <source>
        <dbReference type="HAMAP-Rule" id="MF_00276"/>
    </source>
</evidence>
<comment type="subcellular location">
    <subcellularLocation>
        <location evidence="11">Cell membrane</location>
        <topology evidence="11">Single-pass membrane protein</topology>
    </subcellularLocation>
</comment>
<evidence type="ECO:0000256" key="10">
    <source>
        <dbReference type="ARBA" id="ARBA00023136"/>
    </source>
</evidence>
<sequence length="209" mass="21389">MKNLLTGLARQFVVGLIALTALTVVVGVAYPAAVWAVSRINSDGAEGSKITDADGCVVGSELLGVDQHAKPGQPDKYLHARFAGGVDDPTGAGDPSSSGASNLGPNSADLVKIVDARRAAVAKREGVRPDQVPADAVTRSGSSLDPGISTAYADLQAPRIARNTGLPLAEVRRIITDNTDGRQLGFLGEPTVNVARVNAALGLTGPSCR</sequence>
<name>A0A7I9V3R5_9ACTN</name>
<dbReference type="OrthoDB" id="9788285at2"/>
<keyword evidence="3 11" id="KW-0633">Potassium transport</keyword>
<organism evidence="13 14">
    <name type="scientific">Gordonia spumicola</name>
    <dbReference type="NCBI Taxonomy" id="589161"/>
    <lineage>
        <taxon>Bacteria</taxon>
        <taxon>Bacillati</taxon>
        <taxon>Actinomycetota</taxon>
        <taxon>Actinomycetes</taxon>
        <taxon>Mycobacteriales</taxon>
        <taxon>Gordoniaceae</taxon>
        <taxon>Gordonia</taxon>
    </lineage>
</organism>
<accession>A0A7I9V3R5</accession>
<evidence type="ECO:0000313" key="13">
    <source>
        <dbReference type="EMBL" id="GEE00056.1"/>
    </source>
</evidence>
<evidence type="ECO:0000256" key="5">
    <source>
        <dbReference type="ARBA" id="ARBA00022741"/>
    </source>
</evidence>
<evidence type="ECO:0000256" key="8">
    <source>
        <dbReference type="ARBA" id="ARBA00022989"/>
    </source>
</evidence>
<dbReference type="PIRSF" id="PIRSF001296">
    <property type="entry name" value="K_ATPase_KdpC"/>
    <property type="match status" value="1"/>
</dbReference>
<dbReference type="AlphaFoldDB" id="A0A7I9V3R5"/>
<evidence type="ECO:0000256" key="9">
    <source>
        <dbReference type="ARBA" id="ARBA00023065"/>
    </source>
</evidence>
<protein>
    <recommendedName>
        <fullName evidence="11">Potassium-transporting ATPase KdpC subunit</fullName>
    </recommendedName>
    <alternativeName>
        <fullName evidence="11">ATP phosphohydrolase [potassium-transporting] C chain</fullName>
    </alternativeName>
    <alternativeName>
        <fullName evidence="11">Potassium-binding and translocating subunit C</fullName>
    </alternativeName>
    <alternativeName>
        <fullName evidence="11">Potassium-translocating ATPase C chain</fullName>
    </alternativeName>
</protein>
<proteinExistence type="inferred from homology"/>
<keyword evidence="1 11" id="KW-0813">Transport</keyword>
<evidence type="ECO:0000256" key="1">
    <source>
        <dbReference type="ARBA" id="ARBA00022448"/>
    </source>
</evidence>
<dbReference type="RefSeq" id="WP_161894002.1">
    <property type="nucleotide sequence ID" value="NZ_BJOV01000002.1"/>
</dbReference>
<comment type="subunit">
    <text evidence="11">The system is composed of three essential subunits: KdpA, KdpB and KdpC.</text>
</comment>
<evidence type="ECO:0000256" key="2">
    <source>
        <dbReference type="ARBA" id="ARBA00022475"/>
    </source>
</evidence>
<comment type="similarity">
    <text evidence="11">Belongs to the KdpC family.</text>
</comment>
<comment type="caution">
    <text evidence="13">The sequence shown here is derived from an EMBL/GenBank/DDBJ whole genome shotgun (WGS) entry which is preliminary data.</text>
</comment>
<keyword evidence="8 11" id="KW-1133">Transmembrane helix</keyword>
<keyword evidence="9 11" id="KW-0406">Ion transport</keyword>
<dbReference type="Proteomes" id="UP000444960">
    <property type="component" value="Unassembled WGS sequence"/>
</dbReference>
<dbReference type="InterPro" id="IPR003820">
    <property type="entry name" value="KdpC"/>
</dbReference>
<comment type="function">
    <text evidence="11">Part of the high-affinity ATP-driven potassium transport (or Kdp) system, which catalyzes the hydrolysis of ATP coupled with the electrogenic transport of potassium into the cytoplasm. This subunit acts as a catalytic chaperone that increases the ATP-binding affinity of the ATP-hydrolyzing subunit KdpB by the formation of a transient KdpB/KdpC/ATP ternary complex.</text>
</comment>
<evidence type="ECO:0000256" key="7">
    <source>
        <dbReference type="ARBA" id="ARBA00022958"/>
    </source>
</evidence>
<feature type="compositionally biased region" description="Polar residues" evidence="12">
    <location>
        <begin position="95"/>
        <end position="104"/>
    </location>
</feature>
<dbReference type="Pfam" id="PF02669">
    <property type="entry name" value="KdpC"/>
    <property type="match status" value="1"/>
</dbReference>
<keyword evidence="10 11" id="KW-0472">Membrane</keyword>
<keyword evidence="2 11" id="KW-1003">Cell membrane</keyword>
<feature type="region of interest" description="Disordered" evidence="12">
    <location>
        <begin position="80"/>
        <end position="104"/>
    </location>
</feature>
<dbReference type="GO" id="GO:0005524">
    <property type="term" value="F:ATP binding"/>
    <property type="evidence" value="ECO:0007669"/>
    <property type="project" value="UniProtKB-UniRule"/>
</dbReference>
<feature type="transmembrane region" description="Helical" evidence="11">
    <location>
        <begin position="12"/>
        <end position="33"/>
    </location>
</feature>
<dbReference type="PANTHER" id="PTHR30042">
    <property type="entry name" value="POTASSIUM-TRANSPORTING ATPASE C CHAIN"/>
    <property type="match status" value="1"/>
</dbReference>
<dbReference type="GO" id="GO:0005886">
    <property type="term" value="C:plasma membrane"/>
    <property type="evidence" value="ECO:0007669"/>
    <property type="project" value="UniProtKB-SubCell"/>
</dbReference>
<dbReference type="GO" id="GO:0008556">
    <property type="term" value="F:P-type potassium transmembrane transporter activity"/>
    <property type="evidence" value="ECO:0007669"/>
    <property type="project" value="InterPro"/>
</dbReference>
<keyword evidence="14" id="KW-1185">Reference proteome</keyword>